<dbReference type="SMART" id="SM00708">
    <property type="entry name" value="PhBP"/>
    <property type="match status" value="1"/>
</dbReference>
<dbReference type="AlphaFoldDB" id="D2EB88"/>
<gene>
    <name evidence="1" type="primary">obp4</name>
</gene>
<dbReference type="InterPro" id="IPR036728">
    <property type="entry name" value="PBP_GOBP_sf"/>
</dbReference>
<name>D2EB88_GLOMM</name>
<dbReference type="GO" id="GO:0005549">
    <property type="term" value="F:odorant binding"/>
    <property type="evidence" value="ECO:0007669"/>
    <property type="project" value="InterPro"/>
</dbReference>
<dbReference type="SUPFAM" id="SSF47565">
    <property type="entry name" value="Insect pheromone/odorant-binding proteins"/>
    <property type="match status" value="1"/>
</dbReference>
<dbReference type="Pfam" id="PF01395">
    <property type="entry name" value="PBP_GOBP"/>
    <property type="match status" value="1"/>
</dbReference>
<organism evidence="1">
    <name type="scientific">Glossina morsitans morsitans</name>
    <name type="common">Savannah tsetse fly</name>
    <dbReference type="NCBI Taxonomy" id="37546"/>
    <lineage>
        <taxon>Eukaryota</taxon>
        <taxon>Metazoa</taxon>
        <taxon>Ecdysozoa</taxon>
        <taxon>Arthropoda</taxon>
        <taxon>Hexapoda</taxon>
        <taxon>Insecta</taxon>
        <taxon>Pterygota</taxon>
        <taxon>Neoptera</taxon>
        <taxon>Endopterygota</taxon>
        <taxon>Diptera</taxon>
        <taxon>Brachycera</taxon>
        <taxon>Muscomorpha</taxon>
        <taxon>Hippoboscoidea</taxon>
        <taxon>Glossinidae</taxon>
        <taxon>Glossina</taxon>
    </lineage>
</organism>
<sequence length="178" mass="20535">MKSKIIFDTRVRRKVMFRVTLILLAIVTSALFSENRYMEFLADFKHCKRERGVGRFELDRLRVGNLAYPSYEAKCFLGCLYERTGILKNGVLQNDVLKKNVGYIANRVLLDEVLPPCYAVSGTNKCDIAFELKKCFKNVGFDKVWITVPWEDNTDPQYIAAMKLIDDLANVKYRVAFA</sequence>
<dbReference type="EMBL" id="FN432782">
    <property type="protein sequence ID" value="CBA11308.1"/>
    <property type="molecule type" value="mRNA"/>
</dbReference>
<dbReference type="InterPro" id="IPR006170">
    <property type="entry name" value="PBP/GOBP"/>
</dbReference>
<dbReference type="CDD" id="cd23992">
    <property type="entry name" value="PBP_GOBP"/>
    <property type="match status" value="1"/>
</dbReference>
<evidence type="ECO:0000313" key="1">
    <source>
        <dbReference type="EMBL" id="CBA11308.1"/>
    </source>
</evidence>
<dbReference type="Gene3D" id="1.10.238.20">
    <property type="entry name" value="Pheromone/general odorant binding protein domain"/>
    <property type="match status" value="1"/>
</dbReference>
<accession>D2EB88</accession>
<reference evidence="1" key="1">
    <citation type="journal article" date="2010" name="Cell. Mol. Life Sci.">
        <title>Characterisations of odorant-binding proteins in the tsetse fly Glossina morsitans morsitans.</title>
        <authorList>
            <person name="Liu R."/>
            <person name="Lehane S."/>
            <person name="He X."/>
            <person name="Lehane M."/>
            <person name="Hertz-Fowler C."/>
            <person name="Berriman M."/>
            <person name="Pickett J.A."/>
            <person name="Field L.M."/>
            <person name="Zhou J.J."/>
        </authorList>
    </citation>
    <scope>NUCLEOTIDE SEQUENCE</scope>
    <source>
        <strain evidence="1">Gmm_1</strain>
    </source>
</reference>
<protein>
    <submittedName>
        <fullName evidence="1">Odorant binding protein 4</fullName>
    </submittedName>
</protein>
<proteinExistence type="evidence at transcript level"/>